<dbReference type="GO" id="GO:0031123">
    <property type="term" value="P:RNA 3'-end processing"/>
    <property type="evidence" value="ECO:0007669"/>
    <property type="project" value="TreeGrafter"/>
</dbReference>
<feature type="compositionally biased region" description="Basic residues" evidence="3">
    <location>
        <begin position="515"/>
        <end position="524"/>
    </location>
</feature>
<feature type="compositionally biased region" description="Basic and acidic residues" evidence="3">
    <location>
        <begin position="500"/>
        <end position="514"/>
    </location>
</feature>
<organism evidence="6 7">
    <name type="scientific">Coccomyxa viridis</name>
    <dbReference type="NCBI Taxonomy" id="1274662"/>
    <lineage>
        <taxon>Eukaryota</taxon>
        <taxon>Viridiplantae</taxon>
        <taxon>Chlorophyta</taxon>
        <taxon>core chlorophytes</taxon>
        <taxon>Trebouxiophyceae</taxon>
        <taxon>Trebouxiophyceae incertae sedis</taxon>
        <taxon>Coccomyxaceae</taxon>
        <taxon>Coccomyxa</taxon>
    </lineage>
</organism>
<keyword evidence="7" id="KW-1185">Reference proteome</keyword>
<dbReference type="Gene3D" id="3.30.460.10">
    <property type="entry name" value="Beta Polymerase, domain 2"/>
    <property type="match status" value="1"/>
</dbReference>
<gene>
    <name evidence="6" type="ORF">CVIRNUC_007653</name>
</gene>
<feature type="domain" description="Poly(A) RNA polymerase mitochondrial-like central palm" evidence="5">
    <location>
        <begin position="76"/>
        <end position="198"/>
    </location>
</feature>
<keyword evidence="1" id="KW-0479">Metal-binding</keyword>
<dbReference type="SUPFAM" id="SSF81631">
    <property type="entry name" value="PAP/OAS1 substrate-binding domain"/>
    <property type="match status" value="1"/>
</dbReference>
<dbReference type="SUPFAM" id="SSF81301">
    <property type="entry name" value="Nucleotidyltransferase"/>
    <property type="match status" value="1"/>
</dbReference>
<dbReference type="InterPro" id="IPR043519">
    <property type="entry name" value="NT_sf"/>
</dbReference>
<evidence type="ECO:0000256" key="3">
    <source>
        <dbReference type="SAM" id="MobiDB-lite"/>
    </source>
</evidence>
<evidence type="ECO:0000259" key="5">
    <source>
        <dbReference type="Pfam" id="PF22600"/>
    </source>
</evidence>
<dbReference type="Pfam" id="PF22600">
    <property type="entry name" value="MTPAP-like_central"/>
    <property type="match status" value="1"/>
</dbReference>
<dbReference type="Pfam" id="PF03828">
    <property type="entry name" value="PAP_assoc"/>
    <property type="match status" value="1"/>
</dbReference>
<feature type="domain" description="PAP-associated" evidence="4">
    <location>
        <begin position="266"/>
        <end position="324"/>
    </location>
</feature>
<feature type="region of interest" description="Disordered" evidence="3">
    <location>
        <begin position="34"/>
        <end position="62"/>
    </location>
</feature>
<dbReference type="AlphaFoldDB" id="A0AAV1IBN8"/>
<dbReference type="PANTHER" id="PTHR23092:SF15">
    <property type="entry name" value="INACTIVE NON-CANONICAL POLY(A) RNA POLYMERASE PROTEIN TRF4-2-RELATED"/>
    <property type="match status" value="1"/>
</dbReference>
<dbReference type="GO" id="GO:0003729">
    <property type="term" value="F:mRNA binding"/>
    <property type="evidence" value="ECO:0007669"/>
    <property type="project" value="TreeGrafter"/>
</dbReference>
<dbReference type="GO" id="GO:1990817">
    <property type="term" value="F:poly(A) RNA polymerase activity"/>
    <property type="evidence" value="ECO:0007669"/>
    <property type="project" value="InterPro"/>
</dbReference>
<dbReference type="Proteomes" id="UP001314263">
    <property type="component" value="Unassembled WGS sequence"/>
</dbReference>
<dbReference type="GO" id="GO:0005730">
    <property type="term" value="C:nucleolus"/>
    <property type="evidence" value="ECO:0007669"/>
    <property type="project" value="TreeGrafter"/>
</dbReference>
<evidence type="ECO:0000313" key="6">
    <source>
        <dbReference type="EMBL" id="CAK0784449.1"/>
    </source>
</evidence>
<evidence type="ECO:0000313" key="7">
    <source>
        <dbReference type="Proteomes" id="UP001314263"/>
    </source>
</evidence>
<feature type="region of interest" description="Disordered" evidence="3">
    <location>
        <begin position="372"/>
        <end position="547"/>
    </location>
</feature>
<dbReference type="InterPro" id="IPR054708">
    <property type="entry name" value="MTPAP-like_central"/>
</dbReference>
<dbReference type="InterPro" id="IPR002058">
    <property type="entry name" value="PAP_assoc"/>
</dbReference>
<dbReference type="EMBL" id="CAUYUE010000010">
    <property type="protein sequence ID" value="CAK0784449.1"/>
    <property type="molecule type" value="Genomic_DNA"/>
</dbReference>
<sequence>MAEFQYHCLQGLGDAAEVSAEGNGVEEFISFGSEPAEDVPRTGLPDAEADQPTTSGRVETPWKGGSRRIASPLIRLHNELVDFCSFLSPTRDEKRIREAALKTISDAVTSIWTEATVQPFGSFVTGLYLPTSDLDLVILDSGCTDIVSGLRALANCLVRKGLAKAIQIIGKAKVPIIKFQEIVSGLNFDVSFNAANGPQAAEYVRDLMQQLPPMRSLILVLKVFLHQRELNEVYMGGIGSYALLVMVAAFLLLHPSRDRDRELEGNLGVLLLDFLRLYGRSLNATDVGVSCRKGGLFFYKRDRGFQQLERPFFLAVEDPQDVTNDLAKGSYAIQKVRNAFDFAYQQLSAPAAPGEAILQRIIRLDAVLTERQVADPRTPSPDPESSRFAMAPEPASAKRGRWGDESASDVSIRQPGMGDDRSAEPGGSGWSRDMSVRQNEGSAADERQQEGLPESRSPEQGEHRHHKHKSRRSRSQKRSHKRDRMPSRSPDARASGWSDEGAKDKQQSSPERMERKGRRKRRRDRERDRAFTSQEDGEIADPEHSAT</sequence>
<evidence type="ECO:0008006" key="8">
    <source>
        <dbReference type="Google" id="ProtNLM"/>
    </source>
</evidence>
<dbReference type="Gene3D" id="1.10.1410.10">
    <property type="match status" value="1"/>
</dbReference>
<accession>A0AAV1IBN8</accession>
<dbReference type="InterPro" id="IPR045862">
    <property type="entry name" value="Trf4-like"/>
</dbReference>
<dbReference type="GO" id="GO:0046872">
    <property type="term" value="F:metal ion binding"/>
    <property type="evidence" value="ECO:0007669"/>
    <property type="project" value="UniProtKB-KW"/>
</dbReference>
<reference evidence="6 7" key="1">
    <citation type="submission" date="2023-10" db="EMBL/GenBank/DDBJ databases">
        <authorList>
            <person name="Maclean D."/>
            <person name="Macfadyen A."/>
        </authorList>
    </citation>
    <scope>NUCLEOTIDE SEQUENCE [LARGE SCALE GENOMIC DNA]</scope>
</reference>
<comment type="caution">
    <text evidence="6">The sequence shown here is derived from an EMBL/GenBank/DDBJ whole genome shotgun (WGS) entry which is preliminary data.</text>
</comment>
<dbReference type="GO" id="GO:0043634">
    <property type="term" value="P:polyadenylation-dependent ncRNA catabolic process"/>
    <property type="evidence" value="ECO:0007669"/>
    <property type="project" value="TreeGrafter"/>
</dbReference>
<dbReference type="FunFam" id="3.30.460.10:FF:000051">
    <property type="entry name" value="DNA2/NAM7 helicase family protein"/>
    <property type="match status" value="1"/>
</dbReference>
<dbReference type="CDD" id="cd05402">
    <property type="entry name" value="NT_PAP_TUTase"/>
    <property type="match status" value="1"/>
</dbReference>
<protein>
    <recommendedName>
        <fullName evidence="8">Polynucleotide adenylyltransferase</fullName>
    </recommendedName>
</protein>
<evidence type="ECO:0000259" key="4">
    <source>
        <dbReference type="Pfam" id="PF03828"/>
    </source>
</evidence>
<dbReference type="PANTHER" id="PTHR23092">
    <property type="entry name" value="POLY(A) RNA POLYMERASE"/>
    <property type="match status" value="1"/>
</dbReference>
<proteinExistence type="predicted"/>
<feature type="compositionally biased region" description="Basic residues" evidence="3">
    <location>
        <begin position="463"/>
        <end position="483"/>
    </location>
</feature>
<dbReference type="GO" id="GO:0031499">
    <property type="term" value="C:TRAMP complex"/>
    <property type="evidence" value="ECO:0007669"/>
    <property type="project" value="TreeGrafter"/>
</dbReference>
<name>A0AAV1IBN8_9CHLO</name>
<evidence type="ECO:0000256" key="2">
    <source>
        <dbReference type="ARBA" id="ARBA00022842"/>
    </source>
</evidence>
<evidence type="ECO:0000256" key="1">
    <source>
        <dbReference type="ARBA" id="ARBA00022723"/>
    </source>
</evidence>
<keyword evidence="2" id="KW-0460">Magnesium</keyword>